<protein>
    <submittedName>
        <fullName evidence="2">Tas protein</fullName>
    </submittedName>
</protein>
<accession>A0A2U9AG60</accession>
<proteinExistence type="predicted"/>
<reference evidence="2" key="1">
    <citation type="submission" date="2018-05" db="EMBL/GenBank/DDBJ databases">
        <title>First Complete Genome Sequence of the Simian Foamy Virus Infecting a Brachyteles arachnoides, a New World Primate.</title>
        <authorList>
            <person name="Muniz C.P.R."/>
            <person name="Cavalcante L.T.F."/>
            <person name="Dudley D.M."/>
            <person name="Pissinatti A."/>
            <person name="O'Connor D.H."/>
            <person name="Soares M.A."/>
            <person name="Santos A.F.A."/>
        </authorList>
    </citation>
    <scope>NUCLEOTIDE SEQUENCE</scope>
    <source>
        <strain evidence="2">SFVbar</strain>
    </source>
</reference>
<name>A0A2U9AG60_9RETR</name>
<feature type="region of interest" description="Disordered" evidence="1">
    <location>
        <begin position="41"/>
        <end position="61"/>
    </location>
</feature>
<dbReference type="EMBL" id="MH368762">
    <property type="protein sequence ID" value="AWO77078.1"/>
    <property type="molecule type" value="Genomic_DNA"/>
</dbReference>
<evidence type="ECO:0000313" key="2">
    <source>
        <dbReference type="EMBL" id="AWO77078.1"/>
    </source>
</evidence>
<feature type="compositionally biased region" description="Polar residues" evidence="1">
    <location>
        <begin position="295"/>
        <end position="309"/>
    </location>
</feature>
<feature type="region of interest" description="Disordered" evidence="1">
    <location>
        <begin position="228"/>
        <end position="261"/>
    </location>
</feature>
<feature type="region of interest" description="Disordered" evidence="1">
    <location>
        <begin position="283"/>
        <end position="320"/>
    </location>
</feature>
<sequence>MASQQEEDTVKDTFFEELREFLEEFPVEQLSSEVFVAEEPSLPQFWEDPGEGPSGAAAQAEATLEPSEVSGNPLDSVLQYTEQGATPCGPVSPHTEREPRTRWIQQARLETCYQDFEDDLKAFFPTMEQREFVIQRAILAAAGYRPDLARHTASNGWYVCIQRYKGEIDNSYEAYYKCLKCGGESWDPLLYKWDKTALIFVRAWWRTPHTSSPLSTLKRHDLTCPGLHSDSPSSGYPPRRKQRVDPGCRWQQQKRRTDTCPMETTGPTYNFAYTTEWPQPKRMFTGTLEPVPETLYQQGAAATSSTVEPQHQEMPWPPYQ</sequence>
<organism evidence="2">
    <name type="scientific">Simian foamy virus</name>
    <dbReference type="NCBI Taxonomy" id="11642"/>
    <lineage>
        <taxon>Viruses</taxon>
        <taxon>Riboviria</taxon>
        <taxon>Pararnavirae</taxon>
        <taxon>Artverviricota</taxon>
        <taxon>Revtraviricetes</taxon>
        <taxon>Ortervirales</taxon>
        <taxon>Retroviridae</taxon>
        <taxon>Spumaretrovirinae</taxon>
        <taxon>Simiispumavirus</taxon>
        <taxon>Simiispumavirus pantrosch</taxon>
    </lineage>
</organism>
<evidence type="ECO:0000256" key="1">
    <source>
        <dbReference type="SAM" id="MobiDB-lite"/>
    </source>
</evidence>
<gene>
    <name evidence="2" type="primary">tas</name>
</gene>